<feature type="region of interest" description="Disordered" evidence="1">
    <location>
        <begin position="116"/>
        <end position="161"/>
    </location>
</feature>
<dbReference type="Gene3D" id="4.10.280.10">
    <property type="entry name" value="Helix-loop-helix DNA-binding domain"/>
    <property type="match status" value="1"/>
</dbReference>
<organism evidence="2 3">
    <name type="scientific">Panagrellus redivivus</name>
    <name type="common">Microworm</name>
    <dbReference type="NCBI Taxonomy" id="6233"/>
    <lineage>
        <taxon>Eukaryota</taxon>
        <taxon>Metazoa</taxon>
        <taxon>Ecdysozoa</taxon>
        <taxon>Nematoda</taxon>
        <taxon>Chromadorea</taxon>
        <taxon>Rhabditida</taxon>
        <taxon>Tylenchina</taxon>
        <taxon>Panagrolaimomorpha</taxon>
        <taxon>Panagrolaimoidea</taxon>
        <taxon>Panagrolaimidae</taxon>
        <taxon>Panagrellus</taxon>
    </lineage>
</organism>
<dbReference type="InterPro" id="IPR036638">
    <property type="entry name" value="HLH_DNA-bd_sf"/>
</dbReference>
<dbReference type="AlphaFoldDB" id="A0A7E4UP54"/>
<evidence type="ECO:0000313" key="3">
    <source>
        <dbReference type="WBParaSite" id="Pan_g11098.t1"/>
    </source>
</evidence>
<evidence type="ECO:0000256" key="1">
    <source>
        <dbReference type="SAM" id="MobiDB-lite"/>
    </source>
</evidence>
<dbReference type="WBParaSite" id="Pan_g11098.t1">
    <property type="protein sequence ID" value="Pan_g11098.t1"/>
    <property type="gene ID" value="Pan_g11098"/>
</dbReference>
<dbReference type="Proteomes" id="UP000492821">
    <property type="component" value="Unassembled WGS sequence"/>
</dbReference>
<protein>
    <submittedName>
        <fullName evidence="3">BHLH domain-containing protein</fullName>
    </submittedName>
</protein>
<reference evidence="2" key="1">
    <citation type="journal article" date="2013" name="Genetics">
        <title>The draft genome and transcriptome of Panagrellus redivivus are shaped by the harsh demands of a free-living lifestyle.</title>
        <authorList>
            <person name="Srinivasan J."/>
            <person name="Dillman A.R."/>
            <person name="Macchietto M.G."/>
            <person name="Heikkinen L."/>
            <person name="Lakso M."/>
            <person name="Fracchia K.M."/>
            <person name="Antoshechkin I."/>
            <person name="Mortazavi A."/>
            <person name="Wong G."/>
            <person name="Sternberg P.W."/>
        </authorList>
    </citation>
    <scope>NUCLEOTIDE SEQUENCE [LARGE SCALE GENOMIC DNA]</scope>
    <source>
        <strain evidence="2">MT8872</strain>
    </source>
</reference>
<dbReference type="GO" id="GO:0046983">
    <property type="term" value="F:protein dimerization activity"/>
    <property type="evidence" value="ECO:0007669"/>
    <property type="project" value="InterPro"/>
</dbReference>
<reference evidence="3" key="2">
    <citation type="submission" date="2020-10" db="UniProtKB">
        <authorList>
            <consortium name="WormBaseParasite"/>
        </authorList>
    </citation>
    <scope>IDENTIFICATION</scope>
</reference>
<evidence type="ECO:0000313" key="2">
    <source>
        <dbReference type="Proteomes" id="UP000492821"/>
    </source>
</evidence>
<sequence>MNMAPSDWQIYSPSAVSESSRLKAPKPRRKKCAFKEKMRNDEINKAFQVLQEKTMIGVSPSVKVAKIKTLKVAKMFITYLVDKLNQPDDKFNPSYDDFEALVMQEMISKNTYTTRAAEEMASGPQKATEFPSSPSSTSSSPPGMDAGYVSTGNSTSDSSFSSENDATFCPMSYPPTVTPMPAYSNQYNNYYYDVQSCYSKPIDNSFFITESEYDIPLK</sequence>
<proteinExistence type="predicted"/>
<dbReference type="SUPFAM" id="SSF47459">
    <property type="entry name" value="HLH, helix-loop-helix DNA-binding domain"/>
    <property type="match status" value="1"/>
</dbReference>
<feature type="compositionally biased region" description="Low complexity" evidence="1">
    <location>
        <begin position="150"/>
        <end position="161"/>
    </location>
</feature>
<accession>A0A7E4UP54</accession>
<feature type="compositionally biased region" description="Low complexity" evidence="1">
    <location>
        <begin position="131"/>
        <end position="142"/>
    </location>
</feature>
<name>A0A7E4UP54_PANRE</name>
<keyword evidence="2" id="KW-1185">Reference proteome</keyword>